<dbReference type="AlphaFoldDB" id="A0A1H6L5M7"/>
<reference evidence="2" key="1">
    <citation type="submission" date="2016-06" db="EMBL/GenBank/DDBJ databases">
        <authorList>
            <person name="Petersen J."/>
            <person name="Sayavedra L."/>
        </authorList>
    </citation>
    <scope>NUCLEOTIDE SEQUENCE [LARGE SCALE GENOMIC DNA]</scope>
    <source>
        <strain evidence="2">BazSymB</strain>
    </source>
</reference>
<gene>
    <name evidence="1" type="ORF">BAZSYMB_SCAFFOLD00056_6</name>
</gene>
<evidence type="ECO:0000313" key="2">
    <source>
        <dbReference type="Proteomes" id="UP000198559"/>
    </source>
</evidence>
<organism evidence="1 2">
    <name type="scientific">Bathymodiolus azoricus thioautotrophic gill symbiont</name>
    <dbReference type="NCBI Taxonomy" id="235205"/>
    <lineage>
        <taxon>Bacteria</taxon>
        <taxon>Pseudomonadati</taxon>
        <taxon>Pseudomonadota</taxon>
        <taxon>Gammaproteobacteria</taxon>
        <taxon>sulfur-oxidizing symbionts</taxon>
    </lineage>
</organism>
<dbReference type="EMBL" id="CVUD02000147">
    <property type="protein sequence ID" value="SEH79761.1"/>
    <property type="molecule type" value="Genomic_DNA"/>
</dbReference>
<evidence type="ECO:0000313" key="1">
    <source>
        <dbReference type="EMBL" id="SEH79761.1"/>
    </source>
</evidence>
<accession>A0A1H6L5M7</accession>
<dbReference type="Proteomes" id="UP000198559">
    <property type="component" value="Unassembled WGS sequence"/>
</dbReference>
<name>A0A1H6L5M7_9GAMM</name>
<sequence>MVNHLILKEIFSVPNIFISVSERLGVSLFQKDLDENTANII</sequence>
<dbReference type="STRING" id="235205.BAZSYMB_SCAFFOLD00056_6"/>
<proteinExistence type="predicted"/>
<protein>
    <submittedName>
        <fullName evidence="1">Uncharacterized protein</fullName>
    </submittedName>
</protein>